<dbReference type="PANTHER" id="PTHR43318:SF1">
    <property type="entry name" value="POLYSACCHARIDE BIOSYNTHESIS PROTEIN EPSC-RELATED"/>
    <property type="match status" value="1"/>
</dbReference>
<reference evidence="4 5" key="1">
    <citation type="submission" date="2017-11" db="EMBL/GenBank/DDBJ databases">
        <title>Genome sequencing of Prevotella intermedia KCOM 1779.</title>
        <authorList>
            <person name="Kook J.-K."/>
            <person name="Park S.-N."/>
            <person name="Lim Y.K."/>
        </authorList>
    </citation>
    <scope>NUCLEOTIDE SEQUENCE [LARGE SCALE GENOMIC DNA]</scope>
    <source>
        <strain evidence="4 5">KCOM 1779</strain>
    </source>
</reference>
<feature type="transmembrane region" description="Helical" evidence="2">
    <location>
        <begin position="20"/>
        <end position="41"/>
    </location>
</feature>
<feature type="transmembrane region" description="Helical" evidence="2">
    <location>
        <begin position="123"/>
        <end position="145"/>
    </location>
</feature>
<gene>
    <name evidence="4" type="ORF">CUB97_00640</name>
</gene>
<feature type="domain" description="Polysaccharide biosynthesis protein CapD-like" evidence="3">
    <location>
        <begin position="299"/>
        <end position="586"/>
    </location>
</feature>
<organism evidence="4 5">
    <name type="scientific">Prevotella intermedia</name>
    <dbReference type="NCBI Taxonomy" id="28131"/>
    <lineage>
        <taxon>Bacteria</taxon>
        <taxon>Pseudomonadati</taxon>
        <taxon>Bacteroidota</taxon>
        <taxon>Bacteroidia</taxon>
        <taxon>Bacteroidales</taxon>
        <taxon>Prevotellaceae</taxon>
        <taxon>Prevotella</taxon>
    </lineage>
</organism>
<dbReference type="Gene3D" id="3.40.50.720">
    <property type="entry name" value="NAD(P)-binding Rossmann-like Domain"/>
    <property type="match status" value="2"/>
</dbReference>
<dbReference type="Pfam" id="PF02719">
    <property type="entry name" value="Polysacc_synt_2"/>
    <property type="match status" value="1"/>
</dbReference>
<dbReference type="CDD" id="cd05237">
    <property type="entry name" value="UDP_invert_4-6DH_SDR_e"/>
    <property type="match status" value="1"/>
</dbReference>
<protein>
    <submittedName>
        <fullName evidence="4">Polysaccharide biosynthesis protein</fullName>
    </submittedName>
</protein>
<evidence type="ECO:0000313" key="4">
    <source>
        <dbReference type="EMBL" id="PJE99910.1"/>
    </source>
</evidence>
<keyword evidence="2" id="KW-1133">Transmembrane helix</keyword>
<dbReference type="PANTHER" id="PTHR43318">
    <property type="entry name" value="UDP-N-ACETYLGLUCOSAMINE 4,6-DEHYDRATASE"/>
    <property type="match status" value="1"/>
</dbReference>
<evidence type="ECO:0000313" key="5">
    <source>
        <dbReference type="Proteomes" id="UP000228641"/>
    </source>
</evidence>
<evidence type="ECO:0000256" key="2">
    <source>
        <dbReference type="SAM" id="Phobius"/>
    </source>
</evidence>
<dbReference type="EMBL" id="PGGD01000001">
    <property type="protein sequence ID" value="PJE99910.1"/>
    <property type="molecule type" value="Genomic_DNA"/>
</dbReference>
<evidence type="ECO:0000259" key="3">
    <source>
        <dbReference type="Pfam" id="PF02719"/>
    </source>
</evidence>
<keyword evidence="2" id="KW-0472">Membrane</keyword>
<comment type="similarity">
    <text evidence="1">Belongs to the polysaccharide synthase family.</text>
</comment>
<feature type="transmembrane region" description="Helical" evidence="2">
    <location>
        <begin position="92"/>
        <end position="111"/>
    </location>
</feature>
<dbReference type="SUPFAM" id="SSF51735">
    <property type="entry name" value="NAD(P)-binding Rossmann-fold domains"/>
    <property type="match status" value="1"/>
</dbReference>
<name>A0A2M8M6S0_PREIN</name>
<dbReference type="RefSeq" id="WP_100189120.1">
    <property type="nucleotide sequence ID" value="NZ_PGGD01000001.1"/>
</dbReference>
<dbReference type="Proteomes" id="UP000228641">
    <property type="component" value="Unassembled WGS sequence"/>
</dbReference>
<dbReference type="AlphaFoldDB" id="A0A2M8M6S0"/>
<dbReference type="InterPro" id="IPR003869">
    <property type="entry name" value="Polysac_CapD-like"/>
</dbReference>
<dbReference type="InterPro" id="IPR051203">
    <property type="entry name" value="Polysaccharide_Synthase-Rel"/>
</dbReference>
<keyword evidence="2" id="KW-0812">Transmembrane</keyword>
<comment type="caution">
    <text evidence="4">The sequence shown here is derived from an EMBL/GenBank/DDBJ whole genome shotgun (WGS) entry which is preliminary data.</text>
</comment>
<evidence type="ECO:0000256" key="1">
    <source>
        <dbReference type="ARBA" id="ARBA00007430"/>
    </source>
</evidence>
<sequence>MKIIDKIFQWYFTKNALPYWVVLAIDIFICYLSGILVFWFYYHGAIEFSNLSILTRTIFVYMVFALVGFRVFKTYSGIIRYSSFVDLQRVGLAMLLSLVIAEVMHYVMYSWDIKFVRFQGRQIAVMYLVATIGLVVFRILVKAIYDAYLNPNRRIRTLIYGVKEGGIGIANNICNDRNTNFMLKGFISHDDLYSGNTLMGEKIYTINDKLEEVIESNDIRAVLVSPMQVDRFRANTTLQDILINANVKIYLTEHTKEWTGENDLEHVQFKEINIEDLLPRDEIVVDMDAIGNLLNDKCIMITGSAGSIGSEIVRQISIYKPGKLILIDQAETPQHDIRLMMGFDYPDIKVETIVANITNLDRMETIFKQYKPEYVFHAAAYKHVPMMENNPSESIQNNVWGTKVIADLSVKYGVRKFVMVSTDKAVNPTNVMGCSKRICEIYCQSLNKKIDKESNKEVSTQFVTTRFGNVLGSNGSVIPLFEKQIKNGGPVTVTDPNIIRFFMLIPEACKLVLEAGTHGKGGEIFVFDMGKPVRIADLAKRMIKLSGAENIEIEYTGLRAGEKLYEEVLSTTENTLPSFHEKVRIAKVQEYDYDVVNQQIEQLLQISRTYDSMQIVKMMKSIVPEYVSNNSVYSVLDK</sequence>
<accession>A0A2M8M6S0</accession>
<proteinExistence type="inferred from homology"/>
<dbReference type="InterPro" id="IPR036291">
    <property type="entry name" value="NAD(P)-bd_dom_sf"/>
</dbReference>
<feature type="transmembrane region" description="Helical" evidence="2">
    <location>
        <begin position="53"/>
        <end position="72"/>
    </location>
</feature>